<evidence type="ECO:0000256" key="7">
    <source>
        <dbReference type="SAM" id="MobiDB-lite"/>
    </source>
</evidence>
<dbReference type="Gene3D" id="3.90.550.10">
    <property type="entry name" value="Spore Coat Polysaccharide Biosynthesis Protein SpsA, Chain A"/>
    <property type="match status" value="1"/>
</dbReference>
<keyword evidence="3" id="KW-1003">Cell membrane</keyword>
<dbReference type="InterPro" id="IPR007554">
    <property type="entry name" value="Glycerophosphate_synth"/>
</dbReference>
<dbReference type="PANTHER" id="PTHR37316:SF3">
    <property type="entry name" value="TEICHOIC ACID GLYCEROL-PHOSPHATE TRANSFERASE"/>
    <property type="match status" value="1"/>
</dbReference>
<evidence type="ECO:0000313" key="10">
    <source>
        <dbReference type="Proteomes" id="UP001596413"/>
    </source>
</evidence>
<dbReference type="InterPro" id="IPR051612">
    <property type="entry name" value="Teichoic_Acid_Biosynth"/>
</dbReference>
<comment type="similarity">
    <text evidence="2">Belongs to the CDP-glycerol glycerophosphotransferase family.</text>
</comment>
<dbReference type="Gene3D" id="3.40.50.11820">
    <property type="match status" value="1"/>
</dbReference>
<evidence type="ECO:0000256" key="5">
    <source>
        <dbReference type="ARBA" id="ARBA00022944"/>
    </source>
</evidence>
<sequence length="783" mass="87841">MASAARPRFSIVIPAHGVQAYIRECLESVLAQSFTDFEVIAVDDCSPDAGGAIIDEIAARDPRVIAVHHEENGGLGRARNTGVEHASGDYLLFLDGDDTYLPGSLRALAERLEETGEVDLLMFDHVRSYWTGEVHTSTTPRILAPVGDRVLRPVEEPAFFHHFAIVCNRAFRRDFYTGHGLTFTDGYYEDALMVYKVLLSARTAAYCGHRVLDYRQRRQGQQTQTPDRRQFSIFDQYQRLFDFLDERPQPAKIRTLLFERMVSHFLFALARRSRVPGPLRRPYLRRASAQYRRLRPAGYTPPASVLGLKFRAVGWGSYPLFQLLKYANGTRERLTGAARAAVRGVLPRLKRAAGRLVYRGYYALQRRRPLDPGLAVYGAYWGRTPACNPLAVYEAARRLAPHSRGVWVVRREHAASVPRGMDHVVQGSRRYWAAVARATYFVNNVNFPDALVKRPGQRHLMTHHGTPLKRMGLDQQRYPMTAKDIDFDALLARCDRWTHSLSANPHSTEYWSRVYPSDFTSLDTGYPRNDVYYRATAAEVREARAALGIAPGQRAVLYAPTTREHQDGYVPRLDFARVAAALGEDTVLLVRSHYSYDTATTPEPPAGVLDVSRHPSVEQLCLAADALVTDYSSIMFDYANLDRPIVIHADDWQTYAAVRGVTFDLLSGEPGDTPGPVTTTEDELVDAFTSGAWEDARSTRLRGAFRARFCRYDDGFAAERVVRRVLLDQRDAPAVVPLAQRTPAPSPRTAEGAGERTRRVPGPRRAESSSERPKTPPTHAGLG</sequence>
<dbReference type="InterPro" id="IPR043148">
    <property type="entry name" value="TagF_C"/>
</dbReference>
<dbReference type="Proteomes" id="UP001596413">
    <property type="component" value="Unassembled WGS sequence"/>
</dbReference>
<feature type="domain" description="Glycosyltransferase 2-like" evidence="8">
    <location>
        <begin position="10"/>
        <end position="168"/>
    </location>
</feature>
<comment type="subcellular location">
    <subcellularLocation>
        <location evidence="1">Cell membrane</location>
        <topology evidence="1">Peripheral membrane protein</topology>
    </subcellularLocation>
</comment>
<keyword evidence="5" id="KW-0777">Teichoic acid biosynthesis</keyword>
<evidence type="ECO:0000256" key="1">
    <source>
        <dbReference type="ARBA" id="ARBA00004202"/>
    </source>
</evidence>
<protein>
    <submittedName>
        <fullName evidence="9">CDP-glycerol glycerophosphotransferase family protein</fullName>
    </submittedName>
</protein>
<gene>
    <name evidence="9" type="ORF">ACFQLX_20405</name>
</gene>
<dbReference type="EMBL" id="JBHSZO010000035">
    <property type="protein sequence ID" value="MFC7220503.1"/>
    <property type="molecule type" value="Genomic_DNA"/>
</dbReference>
<evidence type="ECO:0000259" key="8">
    <source>
        <dbReference type="Pfam" id="PF00535"/>
    </source>
</evidence>
<dbReference type="PANTHER" id="PTHR37316">
    <property type="entry name" value="TEICHOIC ACID GLYCEROL-PHOSPHATE PRIMASE"/>
    <property type="match status" value="1"/>
</dbReference>
<evidence type="ECO:0000256" key="2">
    <source>
        <dbReference type="ARBA" id="ARBA00010488"/>
    </source>
</evidence>
<organism evidence="9 10">
    <name type="scientific">Streptomyces polyrhachis</name>
    <dbReference type="NCBI Taxonomy" id="1282885"/>
    <lineage>
        <taxon>Bacteria</taxon>
        <taxon>Bacillati</taxon>
        <taxon>Actinomycetota</taxon>
        <taxon>Actinomycetes</taxon>
        <taxon>Kitasatosporales</taxon>
        <taxon>Streptomycetaceae</taxon>
        <taxon>Streptomyces</taxon>
    </lineage>
</organism>
<dbReference type="Gene3D" id="3.40.50.12580">
    <property type="match status" value="1"/>
</dbReference>
<evidence type="ECO:0000313" key="9">
    <source>
        <dbReference type="EMBL" id="MFC7220503.1"/>
    </source>
</evidence>
<comment type="caution">
    <text evidence="9">The sequence shown here is derived from an EMBL/GenBank/DDBJ whole genome shotgun (WGS) entry which is preliminary data.</text>
</comment>
<proteinExistence type="inferred from homology"/>
<evidence type="ECO:0000256" key="6">
    <source>
        <dbReference type="ARBA" id="ARBA00023136"/>
    </source>
</evidence>
<dbReference type="Pfam" id="PF00535">
    <property type="entry name" value="Glycos_transf_2"/>
    <property type="match status" value="1"/>
</dbReference>
<dbReference type="CDD" id="cd00761">
    <property type="entry name" value="Glyco_tranf_GTA_type"/>
    <property type="match status" value="1"/>
</dbReference>
<feature type="compositionally biased region" description="Basic and acidic residues" evidence="7">
    <location>
        <begin position="753"/>
        <end position="774"/>
    </location>
</feature>
<name>A0ABW2GLW7_9ACTN</name>
<dbReference type="SUPFAM" id="SSF53756">
    <property type="entry name" value="UDP-Glycosyltransferase/glycogen phosphorylase"/>
    <property type="match status" value="1"/>
</dbReference>
<dbReference type="InterPro" id="IPR001173">
    <property type="entry name" value="Glyco_trans_2-like"/>
</dbReference>
<dbReference type="SUPFAM" id="SSF53448">
    <property type="entry name" value="Nucleotide-diphospho-sugar transferases"/>
    <property type="match status" value="1"/>
</dbReference>
<keyword evidence="6" id="KW-0472">Membrane</keyword>
<reference evidence="10" key="1">
    <citation type="journal article" date="2019" name="Int. J. Syst. Evol. Microbiol.">
        <title>The Global Catalogue of Microorganisms (GCM) 10K type strain sequencing project: providing services to taxonomists for standard genome sequencing and annotation.</title>
        <authorList>
            <consortium name="The Broad Institute Genomics Platform"/>
            <consortium name="The Broad Institute Genome Sequencing Center for Infectious Disease"/>
            <person name="Wu L."/>
            <person name="Ma J."/>
        </authorList>
    </citation>
    <scope>NUCLEOTIDE SEQUENCE [LARGE SCALE GENOMIC DNA]</scope>
    <source>
        <strain evidence="10">CGMCC 1.13681</strain>
    </source>
</reference>
<evidence type="ECO:0000256" key="3">
    <source>
        <dbReference type="ARBA" id="ARBA00022475"/>
    </source>
</evidence>
<keyword evidence="4" id="KW-0808">Transferase</keyword>
<dbReference type="InterPro" id="IPR029044">
    <property type="entry name" value="Nucleotide-diphossugar_trans"/>
</dbReference>
<keyword evidence="10" id="KW-1185">Reference proteome</keyword>
<evidence type="ECO:0000256" key="4">
    <source>
        <dbReference type="ARBA" id="ARBA00022679"/>
    </source>
</evidence>
<accession>A0ABW2GLW7</accession>
<dbReference type="InterPro" id="IPR043149">
    <property type="entry name" value="TagF_N"/>
</dbReference>
<dbReference type="RefSeq" id="WP_386417216.1">
    <property type="nucleotide sequence ID" value="NZ_JBHSZO010000035.1"/>
</dbReference>
<dbReference type="Pfam" id="PF04464">
    <property type="entry name" value="Glyphos_transf"/>
    <property type="match status" value="1"/>
</dbReference>
<feature type="region of interest" description="Disordered" evidence="7">
    <location>
        <begin position="736"/>
        <end position="783"/>
    </location>
</feature>